<evidence type="ECO:0000313" key="3">
    <source>
        <dbReference type="EMBL" id="KAF7489032.1"/>
    </source>
</evidence>
<sequence>MMIMCSERILLDITFNRCACIRLAMDSLFTFRDLSINRLALGICVVLAGTIPNVENVLMASQSVYLKRLLDLVQESSVNTASNEIILQLSLSALWNFTDEAPKTCETFIKHSGIDLYIKILMMFEGNSYIETKILGLLNNIAEVSNLRAHLTNAKLLNKLKKLAFSDQTSVSYFAIGIFAQLASDETIDWDSVDDFEFDFAHTMCNQIRSWPNTSSEMIQIHFDVVSLGYTSCLQKKSSQYCRILYEEKCISKIVVILMQRLEHKYFIICPEERKIIAKRLIDLITTEEETNSILSRAFTEWNCHSIHQWPIVVDVENISNSLLNQTKNLKSFVYKECQNNRKEIKFDDDIRMNVDSCDCIINHFLLRDQILFLTSIILKSFHCFSPIHLEFDC</sequence>
<dbReference type="PANTHER" id="PTHR12904">
    <property type="match status" value="1"/>
</dbReference>
<dbReference type="PANTHER" id="PTHR12904:SF22">
    <property type="entry name" value="ZYG-11 FAMILY MEMBER B, CELL CYCLE REGULATOR"/>
    <property type="match status" value="1"/>
</dbReference>
<evidence type="ECO:0000313" key="4">
    <source>
        <dbReference type="EnsemblMetazoa" id="KAF7489032.1"/>
    </source>
</evidence>
<dbReference type="InterPro" id="IPR051341">
    <property type="entry name" value="Zyg-11_UBL_adapter"/>
</dbReference>
<organism evidence="3">
    <name type="scientific">Sarcoptes scabiei</name>
    <name type="common">Itch mite</name>
    <name type="synonym">Acarus scabiei</name>
    <dbReference type="NCBI Taxonomy" id="52283"/>
    <lineage>
        <taxon>Eukaryota</taxon>
        <taxon>Metazoa</taxon>
        <taxon>Ecdysozoa</taxon>
        <taxon>Arthropoda</taxon>
        <taxon>Chelicerata</taxon>
        <taxon>Arachnida</taxon>
        <taxon>Acari</taxon>
        <taxon>Acariformes</taxon>
        <taxon>Sarcoptiformes</taxon>
        <taxon>Astigmata</taxon>
        <taxon>Psoroptidia</taxon>
        <taxon>Sarcoptoidea</taxon>
        <taxon>Sarcoptidae</taxon>
        <taxon>Sarcoptinae</taxon>
        <taxon>Sarcoptes</taxon>
    </lineage>
</organism>
<reference evidence="3" key="2">
    <citation type="submission" date="2020-01" db="EMBL/GenBank/DDBJ databases">
        <authorList>
            <person name="Korhonen P.K.K."/>
            <person name="Guangxu M.G."/>
            <person name="Wang T.W."/>
            <person name="Stroehlein A.J.S."/>
            <person name="Young N.D."/>
            <person name="Ang C.-S.A."/>
            <person name="Fernando D.W.F."/>
            <person name="Lu H.L."/>
            <person name="Taylor S.T."/>
            <person name="Ehtesham M.E.M."/>
            <person name="Najaraj S.H.N."/>
            <person name="Harsha G.H.G."/>
            <person name="Madugundu A.M."/>
            <person name="Renuse S.R."/>
            <person name="Holt D.H."/>
            <person name="Pandey A.P."/>
            <person name="Papenfuss A.P."/>
            <person name="Gasser R.B.G."/>
            <person name="Fischer K.F."/>
        </authorList>
    </citation>
    <scope>NUCLEOTIDE SEQUENCE</scope>
    <source>
        <strain evidence="3">SSS_KF_BRIS2020</strain>
    </source>
</reference>
<gene>
    <name evidence="3" type="primary">SSS_870g</name>
    <name evidence="3" type="ORF">SSS_870</name>
</gene>
<dbReference type="SUPFAM" id="SSF48371">
    <property type="entry name" value="ARM repeat"/>
    <property type="match status" value="1"/>
</dbReference>
<dbReference type="Pfam" id="PF22964">
    <property type="entry name" value="ZER1-like_2nd"/>
    <property type="match status" value="1"/>
</dbReference>
<dbReference type="InterPro" id="IPR055142">
    <property type="entry name" value="ZER1-like_C"/>
</dbReference>
<dbReference type="GO" id="GO:0031462">
    <property type="term" value="C:Cul2-RING ubiquitin ligase complex"/>
    <property type="evidence" value="ECO:0007669"/>
    <property type="project" value="TreeGrafter"/>
</dbReference>
<protein>
    <submittedName>
        <fullName evidence="3">Protein zyg-11 -like protein</fullName>
    </submittedName>
</protein>
<reference evidence="5" key="1">
    <citation type="journal article" date="2020" name="PLoS Negl. Trop. Dis.">
        <title>High-quality nuclear genome for Sarcoptes scabiei-A critical resource for a neglected parasite.</title>
        <authorList>
            <person name="Korhonen P.K."/>
            <person name="Gasser R.B."/>
            <person name="Ma G."/>
            <person name="Wang T."/>
            <person name="Stroehlein A.J."/>
            <person name="Young N.D."/>
            <person name="Ang C.S."/>
            <person name="Fernando D.D."/>
            <person name="Lu H.C."/>
            <person name="Taylor S."/>
            <person name="Reynolds S.L."/>
            <person name="Mofiz E."/>
            <person name="Najaraj S.H."/>
            <person name="Gowda H."/>
            <person name="Madugundu A."/>
            <person name="Renuse S."/>
            <person name="Holt D."/>
            <person name="Pandey A."/>
            <person name="Papenfuss A.T."/>
            <person name="Fischer K."/>
        </authorList>
    </citation>
    <scope>NUCLEOTIDE SEQUENCE [LARGE SCALE GENOMIC DNA]</scope>
</reference>
<dbReference type="Gene3D" id="1.25.10.10">
    <property type="entry name" value="Leucine-rich Repeat Variant"/>
    <property type="match status" value="1"/>
</dbReference>
<keyword evidence="1" id="KW-0833">Ubl conjugation pathway</keyword>
<evidence type="ECO:0000256" key="1">
    <source>
        <dbReference type="ARBA" id="ARBA00022786"/>
    </source>
</evidence>
<dbReference type="InterPro" id="IPR016024">
    <property type="entry name" value="ARM-type_fold"/>
</dbReference>
<dbReference type="Proteomes" id="UP000070412">
    <property type="component" value="Unassembled WGS sequence"/>
</dbReference>
<feature type="domain" description="Protein zer-1 homolog-like C-terminal" evidence="2">
    <location>
        <begin position="2"/>
        <end position="220"/>
    </location>
</feature>
<dbReference type="EnsemblMetazoa" id="SSS_870s_mrna">
    <property type="protein sequence ID" value="KAF7489032.1"/>
    <property type="gene ID" value="SSS_870"/>
</dbReference>
<dbReference type="InterPro" id="IPR011989">
    <property type="entry name" value="ARM-like"/>
</dbReference>
<accession>A0A834R2C1</accession>
<evidence type="ECO:0000259" key="2">
    <source>
        <dbReference type="Pfam" id="PF22964"/>
    </source>
</evidence>
<reference evidence="4" key="3">
    <citation type="submission" date="2022-06" db="UniProtKB">
        <authorList>
            <consortium name="EnsemblMetazoa"/>
        </authorList>
    </citation>
    <scope>IDENTIFICATION</scope>
</reference>
<keyword evidence="5" id="KW-1185">Reference proteome</keyword>
<proteinExistence type="predicted"/>
<dbReference type="EMBL" id="WVUK01000065">
    <property type="protein sequence ID" value="KAF7489032.1"/>
    <property type="molecule type" value="Genomic_DNA"/>
</dbReference>
<dbReference type="OrthoDB" id="5783533at2759"/>
<name>A0A834R2C1_SARSC</name>
<dbReference type="AlphaFoldDB" id="A0A834R2C1"/>
<evidence type="ECO:0000313" key="5">
    <source>
        <dbReference type="Proteomes" id="UP000070412"/>
    </source>
</evidence>